<accession>A0A645E5W5</accession>
<sequence length="83" mass="9703">MLRKRTVKIAQLGIVLINGQLRCIDGLLIDIGKRFVIRRIVRRIRKRSRQNMAENARSQRIKLIYQLQGFFVGDASVVLELRI</sequence>
<gene>
    <name evidence="1" type="ORF">SDC9_144131</name>
</gene>
<protein>
    <submittedName>
        <fullName evidence="1">Uncharacterized protein</fullName>
    </submittedName>
</protein>
<dbReference type="AlphaFoldDB" id="A0A645E5W5"/>
<dbReference type="EMBL" id="VSSQ01043295">
    <property type="protein sequence ID" value="MPM96961.1"/>
    <property type="molecule type" value="Genomic_DNA"/>
</dbReference>
<proteinExistence type="predicted"/>
<organism evidence="1">
    <name type="scientific">bioreactor metagenome</name>
    <dbReference type="NCBI Taxonomy" id="1076179"/>
    <lineage>
        <taxon>unclassified sequences</taxon>
        <taxon>metagenomes</taxon>
        <taxon>ecological metagenomes</taxon>
    </lineage>
</organism>
<evidence type="ECO:0000313" key="1">
    <source>
        <dbReference type="EMBL" id="MPM96961.1"/>
    </source>
</evidence>
<name>A0A645E5W5_9ZZZZ</name>
<comment type="caution">
    <text evidence="1">The sequence shown here is derived from an EMBL/GenBank/DDBJ whole genome shotgun (WGS) entry which is preliminary data.</text>
</comment>
<reference evidence="1" key="1">
    <citation type="submission" date="2019-08" db="EMBL/GenBank/DDBJ databases">
        <authorList>
            <person name="Kucharzyk K."/>
            <person name="Murdoch R.W."/>
            <person name="Higgins S."/>
            <person name="Loffler F."/>
        </authorList>
    </citation>
    <scope>NUCLEOTIDE SEQUENCE</scope>
</reference>